<reference evidence="1" key="1">
    <citation type="submission" date="2020-01" db="EMBL/GenBank/DDBJ databases">
        <title>Identification and distribution of gene clusters putatively required for synthesis of sphingolipid metabolism inhibitors in phylogenetically diverse species of the filamentous fungus Fusarium.</title>
        <authorList>
            <person name="Kim H.-S."/>
            <person name="Busman M."/>
            <person name="Brown D.W."/>
            <person name="Divon H."/>
            <person name="Uhlig S."/>
            <person name="Proctor R.H."/>
        </authorList>
    </citation>
    <scope>NUCLEOTIDE SEQUENCE</scope>
    <source>
        <strain evidence="1">NRRL 31653</strain>
    </source>
</reference>
<accession>A0A9P5BA10</accession>
<protein>
    <submittedName>
        <fullName evidence="1">Integral membrane</fullName>
    </submittedName>
</protein>
<keyword evidence="2" id="KW-1185">Reference proteome</keyword>
<sequence>MIASSAPFLKPLVQGALHRMGWTLSGTSAGRSGYGNLYHDVGQSARQSRMVNKSAIKPRRGIYGGDEDPLATGDSNDAIPLEGKLYEVDSAAQVVEIRQP</sequence>
<dbReference type="OrthoDB" id="5278984at2759"/>
<dbReference type="EMBL" id="LUFC02000414">
    <property type="protein sequence ID" value="KAF4497657.1"/>
    <property type="molecule type" value="Genomic_DNA"/>
</dbReference>
<proteinExistence type="predicted"/>
<name>A0A9P5BA10_9HYPO</name>
<evidence type="ECO:0000313" key="1">
    <source>
        <dbReference type="EMBL" id="KAF4497657.1"/>
    </source>
</evidence>
<organism evidence="1 2">
    <name type="scientific">Fusarium agapanthi</name>
    <dbReference type="NCBI Taxonomy" id="1803897"/>
    <lineage>
        <taxon>Eukaryota</taxon>
        <taxon>Fungi</taxon>
        <taxon>Dikarya</taxon>
        <taxon>Ascomycota</taxon>
        <taxon>Pezizomycotina</taxon>
        <taxon>Sordariomycetes</taxon>
        <taxon>Hypocreomycetidae</taxon>
        <taxon>Hypocreales</taxon>
        <taxon>Nectriaceae</taxon>
        <taxon>Fusarium</taxon>
        <taxon>Fusarium fujikuroi species complex</taxon>
    </lineage>
</organism>
<comment type="caution">
    <text evidence="1">The sequence shown here is derived from an EMBL/GenBank/DDBJ whole genome shotgun (WGS) entry which is preliminary data.</text>
</comment>
<dbReference type="AlphaFoldDB" id="A0A9P5BA10"/>
<evidence type="ECO:0000313" key="2">
    <source>
        <dbReference type="Proteomes" id="UP000737391"/>
    </source>
</evidence>
<gene>
    <name evidence="1" type="ORF">FAGAP_6189</name>
</gene>
<dbReference type="Proteomes" id="UP000737391">
    <property type="component" value="Unassembled WGS sequence"/>
</dbReference>